<feature type="region of interest" description="Disordered" evidence="1">
    <location>
        <begin position="26"/>
        <end position="48"/>
    </location>
</feature>
<evidence type="ECO:0000313" key="2">
    <source>
        <dbReference type="EMBL" id="NOJ50951.1"/>
    </source>
</evidence>
<dbReference type="EMBL" id="JAAVLW010000025">
    <property type="protein sequence ID" value="NOJ50951.1"/>
    <property type="molecule type" value="Genomic_DNA"/>
</dbReference>
<name>A0A7Y4HB21_9BRAD</name>
<reference evidence="2 3" key="1">
    <citation type="submission" date="2020-03" db="EMBL/GenBank/DDBJ databases">
        <title>Bradyrhizobium diversity isolated from nodules of Muelleranthus trifoliolatus.</title>
        <authorList>
            <person name="Klepa M."/>
            <person name="Helene L."/>
            <person name="Hungria M."/>
        </authorList>
    </citation>
    <scope>NUCLEOTIDE SEQUENCE [LARGE SCALE GENOMIC DNA]</scope>
    <source>
        <strain evidence="2 3">WSM 1744</strain>
    </source>
</reference>
<evidence type="ECO:0000313" key="3">
    <source>
        <dbReference type="Proteomes" id="UP000528734"/>
    </source>
</evidence>
<sequence length="48" mass="5216">MPTEMHRLKELEDENAMLEKVVADLSMDNAPGPSVESSEAYPEAQAGP</sequence>
<proteinExistence type="predicted"/>
<organism evidence="2 3">
    <name type="scientific">Bradyrhizobium archetypum</name>
    <dbReference type="NCBI Taxonomy" id="2721160"/>
    <lineage>
        <taxon>Bacteria</taxon>
        <taxon>Pseudomonadati</taxon>
        <taxon>Pseudomonadota</taxon>
        <taxon>Alphaproteobacteria</taxon>
        <taxon>Hyphomicrobiales</taxon>
        <taxon>Nitrobacteraceae</taxon>
        <taxon>Bradyrhizobium</taxon>
    </lineage>
</organism>
<keyword evidence="3" id="KW-1185">Reference proteome</keyword>
<dbReference type="Proteomes" id="UP000528734">
    <property type="component" value="Unassembled WGS sequence"/>
</dbReference>
<comment type="caution">
    <text evidence="2">The sequence shown here is derived from an EMBL/GenBank/DDBJ whole genome shotgun (WGS) entry which is preliminary data.</text>
</comment>
<protein>
    <submittedName>
        <fullName evidence="2">Uncharacterized protein</fullName>
    </submittedName>
</protein>
<evidence type="ECO:0000256" key="1">
    <source>
        <dbReference type="SAM" id="MobiDB-lite"/>
    </source>
</evidence>
<dbReference type="AlphaFoldDB" id="A0A7Y4HB21"/>
<accession>A0A7Y4HB21</accession>
<gene>
    <name evidence="2" type="ORF">HCN50_32975</name>
</gene>